<dbReference type="HOGENOM" id="CLU_029811_0_0_1"/>
<dbReference type="PANTHER" id="PTHR13489:SF0">
    <property type="entry name" value="MINI-CHROMOSOME MAINTENANCE COMPLEX-BINDING PROTEIN"/>
    <property type="match status" value="1"/>
</dbReference>
<evidence type="ECO:0000256" key="2">
    <source>
        <dbReference type="ARBA" id="ARBA00023242"/>
    </source>
</evidence>
<dbReference type="KEGG" id="olu:OSTLU_40132"/>
<dbReference type="eggNOG" id="KOG2545">
    <property type="taxonomic scope" value="Eukaryota"/>
</dbReference>
<dbReference type="AlphaFoldDB" id="A4RR27"/>
<evidence type="ECO:0000256" key="1">
    <source>
        <dbReference type="ARBA" id="ARBA00004123"/>
    </source>
</evidence>
<comment type="subcellular location">
    <subcellularLocation>
        <location evidence="1">Nucleus</location>
    </subcellularLocation>
</comment>
<dbReference type="EMBL" id="CP000581">
    <property type="protein sequence ID" value="ABO93787.1"/>
    <property type="molecule type" value="Genomic_DNA"/>
</dbReference>
<name>A4RR27_OSTLU</name>
<dbReference type="Pfam" id="PF09739">
    <property type="entry name" value="MCM_bind"/>
    <property type="match status" value="1"/>
</dbReference>
<accession>A4RR27</accession>
<evidence type="ECO:0000313" key="3">
    <source>
        <dbReference type="EMBL" id="ABO93787.1"/>
    </source>
</evidence>
<sequence>MTQNDAVDALVTDPLGFIQRAFARSTTTTTTKPTDEDWGVRETALELTRCEEKFNALPEINAHGGVETIQNNALVRFRGLVQDMYEPEYYVGAYERANGDEKTWVTTKYAESTMDDVNGGIGESVLFERRVLYCVPVPGERRWVGERERATMNERAASEDAHGEKRAREEEAHMDLYGETDDSLKLNDVVEFVGMLYYAPELGVEKRDQQMEDSPNAALYASSAFPEEDASKNPVTSLVPRFHALAYKVTSQNKFVNSTPVERFSETEMETSHKLSPEQVNSARSKLLDILTNVLGGDVFAAELVLMTLISRVHTRTDMLTLGKFSVNLTGCKLDSCETGTISEMLSTVIGQVCPSTAHLPVTVPALNARSWSPKKDYVYNRLRSGPLQLAASTVLLLDETKLEAGTLTEIGIRNVDALKSLSTLQDLEYDFQYHQMRMPVDVPLIILSDTKSIIPADVIVPLRRVRQPKVIETTEDELAIMRAFVSGARMTKHTISEQTSADIETEIVAARKNDKALTQEVLHLLLTMARLHALALGGSEVTKQTWIETVEINRRVAERNRVV</sequence>
<dbReference type="STRING" id="436017.A4RR27"/>
<reference evidence="3 4" key="1">
    <citation type="journal article" date="2007" name="Proc. Natl. Acad. Sci. U.S.A.">
        <title>The tiny eukaryote Ostreococcus provides genomic insights into the paradox of plankton speciation.</title>
        <authorList>
            <person name="Palenik B."/>
            <person name="Grimwood J."/>
            <person name="Aerts A."/>
            <person name="Rouze P."/>
            <person name="Salamov A."/>
            <person name="Putnam N."/>
            <person name="Dupont C."/>
            <person name="Jorgensen R."/>
            <person name="Derelle E."/>
            <person name="Rombauts S."/>
            <person name="Zhou K."/>
            <person name="Otillar R."/>
            <person name="Merchant S.S."/>
            <person name="Podell S."/>
            <person name="Gaasterland T."/>
            <person name="Napoli C."/>
            <person name="Gendler K."/>
            <person name="Manuell A."/>
            <person name="Tai V."/>
            <person name="Vallon O."/>
            <person name="Piganeau G."/>
            <person name="Jancek S."/>
            <person name="Heijde M."/>
            <person name="Jabbari K."/>
            <person name="Bowler C."/>
            <person name="Lohr M."/>
            <person name="Robbens S."/>
            <person name="Werner G."/>
            <person name="Dubchak I."/>
            <person name="Pazour G.J."/>
            <person name="Ren Q."/>
            <person name="Paulsen I."/>
            <person name="Delwiche C."/>
            <person name="Schmutz J."/>
            <person name="Rokhsar D."/>
            <person name="Van de Peer Y."/>
            <person name="Moreau H."/>
            <person name="Grigoriev I.V."/>
        </authorList>
    </citation>
    <scope>NUCLEOTIDE SEQUENCE [LARGE SCALE GENOMIC DNA]</scope>
    <source>
        <strain evidence="3 4">CCE9901</strain>
    </source>
</reference>
<keyword evidence="4" id="KW-1185">Reference proteome</keyword>
<dbReference type="OMA" id="EEHTEMI"/>
<dbReference type="InterPro" id="IPR019140">
    <property type="entry name" value="MCM_complex-bd"/>
</dbReference>
<dbReference type="GO" id="GO:0003682">
    <property type="term" value="F:chromatin binding"/>
    <property type="evidence" value="ECO:0007669"/>
    <property type="project" value="TreeGrafter"/>
</dbReference>
<dbReference type="GO" id="GO:0006261">
    <property type="term" value="P:DNA-templated DNA replication"/>
    <property type="evidence" value="ECO:0007669"/>
    <property type="project" value="TreeGrafter"/>
</dbReference>
<proteinExistence type="predicted"/>
<gene>
    <name evidence="3" type="ORF">OSTLU_40132</name>
</gene>
<keyword evidence="2" id="KW-0539">Nucleus</keyword>
<protein>
    <recommendedName>
        <fullName evidence="5">Mini-chromosome maintenance complex-binding protein</fullName>
    </recommendedName>
</protein>
<dbReference type="GeneID" id="4999620"/>
<dbReference type="OrthoDB" id="329666at2759"/>
<evidence type="ECO:0000313" key="4">
    <source>
        <dbReference type="Proteomes" id="UP000001568"/>
    </source>
</evidence>
<organism evidence="3 4">
    <name type="scientific">Ostreococcus lucimarinus (strain CCE9901)</name>
    <dbReference type="NCBI Taxonomy" id="436017"/>
    <lineage>
        <taxon>Eukaryota</taxon>
        <taxon>Viridiplantae</taxon>
        <taxon>Chlorophyta</taxon>
        <taxon>Mamiellophyceae</taxon>
        <taxon>Mamiellales</taxon>
        <taxon>Bathycoccaceae</taxon>
        <taxon>Ostreococcus</taxon>
    </lineage>
</organism>
<dbReference type="Proteomes" id="UP000001568">
    <property type="component" value="Chromosome 1"/>
</dbReference>
<evidence type="ECO:0008006" key="5">
    <source>
        <dbReference type="Google" id="ProtNLM"/>
    </source>
</evidence>
<dbReference type="GO" id="GO:0005634">
    <property type="term" value="C:nucleus"/>
    <property type="evidence" value="ECO:0007669"/>
    <property type="project" value="UniProtKB-SubCell"/>
</dbReference>
<dbReference type="Gramene" id="ABO93787">
    <property type="protein sequence ID" value="ABO93787"/>
    <property type="gene ID" value="OSTLU_40132"/>
</dbReference>
<dbReference type="RefSeq" id="XP_001415495.1">
    <property type="nucleotide sequence ID" value="XM_001415458.1"/>
</dbReference>
<dbReference type="PANTHER" id="PTHR13489">
    <property type="entry name" value="MINI-CHROMOSOME MAINTENANCE COMPLEX-BINDING PROTEIN"/>
    <property type="match status" value="1"/>
</dbReference>